<dbReference type="AlphaFoldDB" id="A0A5N6QSD5"/>
<proteinExistence type="predicted"/>
<reference evidence="1 2" key="1">
    <citation type="submission" date="2019-06" db="EMBL/GenBank/DDBJ databases">
        <title>A chromosomal-level reference genome of Carpinus fangiana (Coryloideae, Betulaceae).</title>
        <authorList>
            <person name="Yang X."/>
            <person name="Wang Z."/>
            <person name="Zhang L."/>
            <person name="Hao G."/>
            <person name="Liu J."/>
            <person name="Yang Y."/>
        </authorList>
    </citation>
    <scope>NUCLEOTIDE SEQUENCE [LARGE SCALE GENOMIC DNA]</scope>
    <source>
        <strain evidence="1">Cfa_2016G</strain>
        <tissue evidence="1">Leaf</tissue>
    </source>
</reference>
<gene>
    <name evidence="1" type="ORF">FH972_005383</name>
</gene>
<dbReference type="Proteomes" id="UP000327013">
    <property type="component" value="Chromosome 2"/>
</dbReference>
<name>A0A5N6QSD5_9ROSI</name>
<evidence type="ECO:0000313" key="1">
    <source>
        <dbReference type="EMBL" id="KAE8008919.1"/>
    </source>
</evidence>
<keyword evidence="2" id="KW-1185">Reference proteome</keyword>
<organism evidence="1 2">
    <name type="scientific">Carpinus fangiana</name>
    <dbReference type="NCBI Taxonomy" id="176857"/>
    <lineage>
        <taxon>Eukaryota</taxon>
        <taxon>Viridiplantae</taxon>
        <taxon>Streptophyta</taxon>
        <taxon>Embryophyta</taxon>
        <taxon>Tracheophyta</taxon>
        <taxon>Spermatophyta</taxon>
        <taxon>Magnoliopsida</taxon>
        <taxon>eudicotyledons</taxon>
        <taxon>Gunneridae</taxon>
        <taxon>Pentapetalae</taxon>
        <taxon>rosids</taxon>
        <taxon>fabids</taxon>
        <taxon>Fagales</taxon>
        <taxon>Betulaceae</taxon>
        <taxon>Carpinus</taxon>
    </lineage>
</organism>
<accession>A0A5N6QSD5</accession>
<evidence type="ECO:0000313" key="2">
    <source>
        <dbReference type="Proteomes" id="UP000327013"/>
    </source>
</evidence>
<protein>
    <submittedName>
        <fullName evidence="1">Uncharacterized protein</fullName>
    </submittedName>
</protein>
<sequence>MQFLPAGIRAGCVWWLGCPNNVWNSVEVCGGRAGATPVVEWCDVTGLLRGSTADGLNGVRCCLSCGVVGAVSPVTACEVSRCAAVGNDRGAASFGFSTCAVFVGCRTGATPVVEWCDVTGLLRGSTADGLNGVPCCLSGGAVGTVSPMTGCEVSRCAAVGNDRGAASFGLSTCEVFVGCRTGAAPVVEWCDVTELLRGSTADGLNGVRCCLSGGAVGAVSPVTACEVSRCAAEGNDRGAASFRLSTCEWCEVTGLLRGSTDDGLNGVRCCLSGGAVGAVSPVTGCEVSRCAAVGNDRGAASFGSSTMTSGDGVRCKSRRLSGAVLLRGSAADGQNGVRCCLSGGAVGAIFL</sequence>
<dbReference type="EMBL" id="CM017322">
    <property type="protein sequence ID" value="KAE8008919.1"/>
    <property type="molecule type" value="Genomic_DNA"/>
</dbReference>